<keyword evidence="11 12" id="KW-0472">Membrane</keyword>
<evidence type="ECO:0000256" key="13">
    <source>
        <dbReference type="SAM" id="MobiDB-lite"/>
    </source>
</evidence>
<keyword evidence="15" id="KW-1185">Reference proteome</keyword>
<name>A0A0R2CE18_9LACO</name>
<organism evidence="14 15">
    <name type="scientific">Liquorilactobacillus vini DSM 20605</name>
    <dbReference type="NCBI Taxonomy" id="1133569"/>
    <lineage>
        <taxon>Bacteria</taxon>
        <taxon>Bacillati</taxon>
        <taxon>Bacillota</taxon>
        <taxon>Bacilli</taxon>
        <taxon>Lactobacillales</taxon>
        <taxon>Lactobacillaceae</taxon>
        <taxon>Liquorilactobacillus</taxon>
    </lineage>
</organism>
<dbReference type="GO" id="GO:0016682">
    <property type="term" value="F:oxidoreductase activity, acting on diphenols and related substances as donors, oxygen as acceptor"/>
    <property type="evidence" value="ECO:0007669"/>
    <property type="project" value="TreeGrafter"/>
</dbReference>
<keyword evidence="5 12" id="KW-0349">Heme</keyword>
<dbReference type="GO" id="GO:0020037">
    <property type="term" value="F:heme binding"/>
    <property type="evidence" value="ECO:0007669"/>
    <property type="project" value="TreeGrafter"/>
</dbReference>
<evidence type="ECO:0000313" key="15">
    <source>
        <dbReference type="Proteomes" id="UP000051576"/>
    </source>
</evidence>
<sequence>MVNSIIYFYLLLKGAIVAFKRQKAIIKEEICMSIVSLARFQFAMTTVFHFFFVPFSIGTALAVAIMETTYVVTKKKEYLRMAKFWGNIFLLTFAVGVVTGIIQEFQFGMNWSDYSRFMGDIFGAPLAIEALLAFFMESTFLGLWMFTWEKVGPKLHVTFIWLVTFASMISALWILTANSFMQHPTGYAIKNGHAVMTSFSALLKNPQLWYEFGHVISGTIVTGGIIIAGLAAFQLLSKTAKETHFYKKSLRLGLLLALIGSVLVIFAGDQQMKYLINEQPMKFAATEGLYNTTGKHASWAVIDWSNEKEHKNDFSLDIPDMLSILAYGRTSGAVKGMNEVNAQLEKKYGKQNNYYPPVNALFWSFRVMAGFGALMLLVSALGLFLTRKKKPILYEHRWMLWIIGLCTFAPFLANTAGWLVTELGRYPWTVYGLFTIPESVSPNVSVGSLLTSNIVYFLLFTFLAATMISLVRVVLKKGPGYEEQQAEKDRRADKVDPFDKEAFE</sequence>
<feature type="transmembrane region" description="Helical" evidence="12">
    <location>
        <begin position="212"/>
        <end position="237"/>
    </location>
</feature>
<feature type="transmembrane region" description="Helical" evidence="12">
    <location>
        <begin position="47"/>
        <end position="72"/>
    </location>
</feature>
<dbReference type="PATRIC" id="fig|1133569.4.peg.2041"/>
<evidence type="ECO:0000256" key="2">
    <source>
        <dbReference type="ARBA" id="ARBA00009819"/>
    </source>
</evidence>
<protein>
    <submittedName>
        <fullName evidence="14">Cytochrome bd-type oxidase subunit I</fullName>
    </submittedName>
</protein>
<feature type="transmembrane region" description="Helical" evidence="12">
    <location>
        <begin position="398"/>
        <end position="420"/>
    </location>
</feature>
<evidence type="ECO:0000256" key="10">
    <source>
        <dbReference type="ARBA" id="ARBA00023004"/>
    </source>
</evidence>
<comment type="caution">
    <text evidence="14">The sequence shown here is derived from an EMBL/GenBank/DDBJ whole genome shotgun (WGS) entry which is preliminary data.</text>
</comment>
<evidence type="ECO:0000256" key="7">
    <source>
        <dbReference type="ARBA" id="ARBA00022723"/>
    </source>
</evidence>
<proteinExistence type="inferred from homology"/>
<comment type="similarity">
    <text evidence="2 12">Belongs to the cytochrome ubiquinol oxidase subunit 1 family.</text>
</comment>
<dbReference type="GO" id="GO:0019646">
    <property type="term" value="P:aerobic electron transport chain"/>
    <property type="evidence" value="ECO:0007669"/>
    <property type="project" value="InterPro"/>
</dbReference>
<keyword evidence="4 12" id="KW-1003">Cell membrane</keyword>
<evidence type="ECO:0000256" key="8">
    <source>
        <dbReference type="ARBA" id="ARBA00022982"/>
    </source>
</evidence>
<dbReference type="EMBL" id="AYYX01000007">
    <property type="protein sequence ID" value="KRM89314.1"/>
    <property type="molecule type" value="Genomic_DNA"/>
</dbReference>
<reference evidence="14 15" key="1">
    <citation type="journal article" date="2015" name="Genome Announc.">
        <title>Expanding the biotechnology potential of lactobacilli through comparative genomics of 213 strains and associated genera.</title>
        <authorList>
            <person name="Sun Z."/>
            <person name="Harris H.M."/>
            <person name="McCann A."/>
            <person name="Guo C."/>
            <person name="Argimon S."/>
            <person name="Zhang W."/>
            <person name="Yang X."/>
            <person name="Jeffery I.B."/>
            <person name="Cooney J.C."/>
            <person name="Kagawa T.F."/>
            <person name="Liu W."/>
            <person name="Song Y."/>
            <person name="Salvetti E."/>
            <person name="Wrobel A."/>
            <person name="Rasinkangas P."/>
            <person name="Parkhill J."/>
            <person name="Rea M.C."/>
            <person name="O'Sullivan O."/>
            <person name="Ritari J."/>
            <person name="Douillard F.P."/>
            <person name="Paul Ross R."/>
            <person name="Yang R."/>
            <person name="Briner A.E."/>
            <person name="Felis G.E."/>
            <person name="de Vos W.M."/>
            <person name="Barrangou R."/>
            <person name="Klaenhammer T.R."/>
            <person name="Caufield P.W."/>
            <person name="Cui Y."/>
            <person name="Zhang H."/>
            <person name="O'Toole P.W."/>
        </authorList>
    </citation>
    <scope>NUCLEOTIDE SEQUENCE [LARGE SCALE GENOMIC DNA]</scope>
    <source>
        <strain evidence="14 15">DSM 20605</strain>
    </source>
</reference>
<evidence type="ECO:0000256" key="5">
    <source>
        <dbReference type="ARBA" id="ARBA00022617"/>
    </source>
</evidence>
<feature type="transmembrane region" description="Helical" evidence="12">
    <location>
        <begin position="363"/>
        <end position="386"/>
    </location>
</feature>
<dbReference type="GO" id="GO:0009055">
    <property type="term" value="F:electron transfer activity"/>
    <property type="evidence" value="ECO:0007669"/>
    <property type="project" value="UniProtKB-UniRule"/>
</dbReference>
<dbReference type="Proteomes" id="UP000051576">
    <property type="component" value="Unassembled WGS sequence"/>
</dbReference>
<feature type="transmembrane region" description="Helical" evidence="12">
    <location>
        <begin position="84"/>
        <end position="102"/>
    </location>
</feature>
<dbReference type="PANTHER" id="PTHR30365">
    <property type="entry name" value="CYTOCHROME D UBIQUINOL OXIDASE"/>
    <property type="match status" value="1"/>
</dbReference>
<keyword evidence="7 12" id="KW-0479">Metal-binding</keyword>
<evidence type="ECO:0000256" key="1">
    <source>
        <dbReference type="ARBA" id="ARBA00004651"/>
    </source>
</evidence>
<dbReference type="InterPro" id="IPR002585">
    <property type="entry name" value="Cyt-d_ubiquinol_oxidase_su_1"/>
</dbReference>
<feature type="transmembrane region" description="Helical" evidence="12">
    <location>
        <begin position="249"/>
        <end position="268"/>
    </location>
</feature>
<evidence type="ECO:0000313" key="14">
    <source>
        <dbReference type="EMBL" id="KRM89314.1"/>
    </source>
</evidence>
<keyword evidence="10 12" id="KW-0408">Iron</keyword>
<feature type="region of interest" description="Disordered" evidence="13">
    <location>
        <begin position="481"/>
        <end position="504"/>
    </location>
</feature>
<feature type="transmembrane region" description="Helical" evidence="12">
    <location>
        <begin position="158"/>
        <end position="176"/>
    </location>
</feature>
<accession>A0A0R2CE18</accession>
<dbReference type="STRING" id="1133569.FD21_GL001886"/>
<keyword evidence="8 12" id="KW-0249">Electron transport</keyword>
<dbReference type="PIRSF" id="PIRSF006446">
    <property type="entry name" value="Cyt_quinol_oxidase_1"/>
    <property type="match status" value="1"/>
</dbReference>
<keyword evidence="3 12" id="KW-0813">Transport</keyword>
<dbReference type="GO" id="GO:0046872">
    <property type="term" value="F:metal ion binding"/>
    <property type="evidence" value="ECO:0007669"/>
    <property type="project" value="UniProtKB-UniRule"/>
</dbReference>
<evidence type="ECO:0000256" key="12">
    <source>
        <dbReference type="PIRNR" id="PIRNR006446"/>
    </source>
</evidence>
<evidence type="ECO:0000256" key="6">
    <source>
        <dbReference type="ARBA" id="ARBA00022692"/>
    </source>
</evidence>
<dbReference type="Pfam" id="PF01654">
    <property type="entry name" value="Cyt_bd_oxida_I"/>
    <property type="match status" value="1"/>
</dbReference>
<keyword evidence="6 12" id="KW-0812">Transmembrane</keyword>
<dbReference type="GO" id="GO:0070069">
    <property type="term" value="C:cytochrome complex"/>
    <property type="evidence" value="ECO:0007669"/>
    <property type="project" value="UniProtKB-UniRule"/>
</dbReference>
<feature type="transmembrane region" description="Helical" evidence="12">
    <location>
        <begin position="122"/>
        <end position="146"/>
    </location>
</feature>
<dbReference type="PANTHER" id="PTHR30365:SF15">
    <property type="entry name" value="CYTOCHROME BD UBIQUINOL OXIDASE SUBUNIT 1"/>
    <property type="match status" value="1"/>
</dbReference>
<evidence type="ECO:0000256" key="3">
    <source>
        <dbReference type="ARBA" id="ARBA00022448"/>
    </source>
</evidence>
<evidence type="ECO:0000256" key="4">
    <source>
        <dbReference type="ARBA" id="ARBA00022475"/>
    </source>
</evidence>
<keyword evidence="9 12" id="KW-1133">Transmembrane helix</keyword>
<evidence type="ECO:0000256" key="11">
    <source>
        <dbReference type="ARBA" id="ARBA00023136"/>
    </source>
</evidence>
<dbReference type="GO" id="GO:0005886">
    <property type="term" value="C:plasma membrane"/>
    <property type="evidence" value="ECO:0007669"/>
    <property type="project" value="UniProtKB-SubCell"/>
</dbReference>
<evidence type="ECO:0000256" key="9">
    <source>
        <dbReference type="ARBA" id="ARBA00022989"/>
    </source>
</evidence>
<dbReference type="AlphaFoldDB" id="A0A0R2CE18"/>
<feature type="compositionally biased region" description="Basic and acidic residues" evidence="13">
    <location>
        <begin position="485"/>
        <end position="504"/>
    </location>
</feature>
<comment type="subcellular location">
    <subcellularLocation>
        <location evidence="1">Cell membrane</location>
        <topology evidence="1">Multi-pass membrane protein</topology>
    </subcellularLocation>
</comment>
<gene>
    <name evidence="14" type="ORF">FD21_GL001886</name>
</gene>
<dbReference type="eggNOG" id="COG1271">
    <property type="taxonomic scope" value="Bacteria"/>
</dbReference>
<feature type="transmembrane region" description="Helical" evidence="12">
    <location>
        <begin position="454"/>
        <end position="475"/>
    </location>
</feature>